<dbReference type="Proteomes" id="UP001184150">
    <property type="component" value="Unassembled WGS sequence"/>
</dbReference>
<dbReference type="Gene3D" id="3.20.20.140">
    <property type="entry name" value="Metal-dependent hydrolases"/>
    <property type="match status" value="1"/>
</dbReference>
<organism evidence="3 4">
    <name type="scientific">Novosphingobium capsulatum</name>
    <dbReference type="NCBI Taxonomy" id="13688"/>
    <lineage>
        <taxon>Bacteria</taxon>
        <taxon>Pseudomonadati</taxon>
        <taxon>Pseudomonadota</taxon>
        <taxon>Alphaproteobacteria</taxon>
        <taxon>Sphingomonadales</taxon>
        <taxon>Sphingomonadaceae</taxon>
        <taxon>Novosphingobium</taxon>
    </lineage>
</organism>
<accession>A0ABU1MQG3</accession>
<dbReference type="InterPro" id="IPR006680">
    <property type="entry name" value="Amidohydro-rel"/>
</dbReference>
<dbReference type="InterPro" id="IPR032466">
    <property type="entry name" value="Metal_Hydrolase"/>
</dbReference>
<dbReference type="PANTHER" id="PTHR43135">
    <property type="entry name" value="ALPHA-D-RIBOSE 1-METHYLPHOSPHONATE 5-TRIPHOSPHATE DIPHOSPHATASE"/>
    <property type="match status" value="1"/>
</dbReference>
<evidence type="ECO:0000313" key="4">
    <source>
        <dbReference type="Proteomes" id="UP001184150"/>
    </source>
</evidence>
<comment type="caution">
    <text evidence="3">The sequence shown here is derived from an EMBL/GenBank/DDBJ whole genome shotgun (WGS) entry which is preliminary data.</text>
</comment>
<dbReference type="EMBL" id="JAVDRD010000010">
    <property type="protein sequence ID" value="MDR6512576.1"/>
    <property type="molecule type" value="Genomic_DNA"/>
</dbReference>
<dbReference type="RefSeq" id="WP_309806083.1">
    <property type="nucleotide sequence ID" value="NZ_JAVDRD010000010.1"/>
</dbReference>
<proteinExistence type="predicted"/>
<dbReference type="Gene3D" id="2.30.40.10">
    <property type="entry name" value="Urease, subunit C, domain 1"/>
    <property type="match status" value="1"/>
</dbReference>
<dbReference type="SUPFAM" id="SSF51338">
    <property type="entry name" value="Composite domain of metallo-dependent hydrolases"/>
    <property type="match status" value="1"/>
</dbReference>
<keyword evidence="4" id="KW-1185">Reference proteome</keyword>
<dbReference type="Pfam" id="PF01979">
    <property type="entry name" value="Amidohydro_1"/>
    <property type="match status" value="1"/>
</dbReference>
<feature type="domain" description="Amidohydrolase-related" evidence="2">
    <location>
        <begin position="87"/>
        <end position="437"/>
    </location>
</feature>
<sequence length="438" mass="45886">MLVRSLLLAALCASATSALAQAAPDSTVPDSTVYVRAGRLVDPESGQVLTSRLIRVEQGRVAAITADGPGAAAIPAGARVVDWSGYTVLPGLIDMHVHLADMDQSDNVAEPLLHSAMEIAYVGARNARTTLMAGFTTVHNCGNFRAYADVELRNAINRGDVIGPRISAVGAYVTIPGGGGEVTGFAPDVEVPADMRAGVVADAADTTRKVNALFQHGADSIKLIATGAVLAQGTEPGQQELSEDEMRAAVTVAKARGSWVTAHAHGAAGIKSAMRAGVKAIEHASLIDDEGIAMAKAKGVWLDMDIYDGDYIADYGRAHHWPADMLRKNDDTTQAQRDGFAKAVKAGVKLSFGTDAGVYPHGLNARQFKYMVRYGMTPMQAIQAATTVSADLLGWSKDVGALSPGHYADMIAVKGDPLADISVLEHVDHVIKGGDVVK</sequence>
<dbReference type="SUPFAM" id="SSF51556">
    <property type="entry name" value="Metallo-dependent hydrolases"/>
    <property type="match status" value="1"/>
</dbReference>
<evidence type="ECO:0000259" key="2">
    <source>
        <dbReference type="Pfam" id="PF01979"/>
    </source>
</evidence>
<protein>
    <submittedName>
        <fullName evidence="3">Imidazolonepropionase-like amidohydrolase</fullName>
    </submittedName>
</protein>
<name>A0ABU1MQG3_9SPHN</name>
<reference evidence="3 4" key="1">
    <citation type="submission" date="2023-07" db="EMBL/GenBank/DDBJ databases">
        <title>Sorghum-associated microbial communities from plants grown in Nebraska, USA.</title>
        <authorList>
            <person name="Schachtman D."/>
        </authorList>
    </citation>
    <scope>NUCLEOTIDE SEQUENCE [LARGE SCALE GENOMIC DNA]</scope>
    <source>
        <strain evidence="3 4">DS1027</strain>
    </source>
</reference>
<dbReference type="PANTHER" id="PTHR43135:SF3">
    <property type="entry name" value="ALPHA-D-RIBOSE 1-METHYLPHOSPHONATE 5-TRIPHOSPHATE DIPHOSPHATASE"/>
    <property type="match status" value="1"/>
</dbReference>
<dbReference type="CDD" id="cd01299">
    <property type="entry name" value="Met_dep_hydrolase_A"/>
    <property type="match status" value="1"/>
</dbReference>
<evidence type="ECO:0000256" key="1">
    <source>
        <dbReference type="SAM" id="SignalP"/>
    </source>
</evidence>
<evidence type="ECO:0000313" key="3">
    <source>
        <dbReference type="EMBL" id="MDR6512576.1"/>
    </source>
</evidence>
<feature type="chain" id="PRO_5047139722" evidence="1">
    <location>
        <begin position="23"/>
        <end position="438"/>
    </location>
</feature>
<gene>
    <name evidence="3" type="ORF">J2792_003461</name>
</gene>
<dbReference type="InterPro" id="IPR011059">
    <property type="entry name" value="Metal-dep_hydrolase_composite"/>
</dbReference>
<keyword evidence="1" id="KW-0732">Signal</keyword>
<dbReference type="InterPro" id="IPR057744">
    <property type="entry name" value="OTAase-like"/>
</dbReference>
<dbReference type="InterPro" id="IPR051781">
    <property type="entry name" value="Metallo-dep_Hydrolase"/>
</dbReference>
<feature type="signal peptide" evidence="1">
    <location>
        <begin position="1"/>
        <end position="22"/>
    </location>
</feature>